<protein>
    <submittedName>
        <fullName evidence="2">Uncharacterized protein</fullName>
    </submittedName>
</protein>
<proteinExistence type="predicted"/>
<accession>A0AAV2HP72</accession>
<keyword evidence="3" id="KW-1185">Reference proteome</keyword>
<keyword evidence="1" id="KW-0732">Signal</keyword>
<name>A0AAV2HP72_LYMST</name>
<organism evidence="2 3">
    <name type="scientific">Lymnaea stagnalis</name>
    <name type="common">Great pond snail</name>
    <name type="synonym">Helix stagnalis</name>
    <dbReference type="NCBI Taxonomy" id="6523"/>
    <lineage>
        <taxon>Eukaryota</taxon>
        <taxon>Metazoa</taxon>
        <taxon>Spiralia</taxon>
        <taxon>Lophotrochozoa</taxon>
        <taxon>Mollusca</taxon>
        <taxon>Gastropoda</taxon>
        <taxon>Heterobranchia</taxon>
        <taxon>Euthyneura</taxon>
        <taxon>Panpulmonata</taxon>
        <taxon>Hygrophila</taxon>
        <taxon>Lymnaeoidea</taxon>
        <taxon>Lymnaeidae</taxon>
        <taxon>Lymnaea</taxon>
    </lineage>
</organism>
<gene>
    <name evidence="2" type="ORF">GSLYS_00009245001</name>
</gene>
<comment type="caution">
    <text evidence="2">The sequence shown here is derived from an EMBL/GenBank/DDBJ whole genome shotgun (WGS) entry which is preliminary data.</text>
</comment>
<sequence length="333" mass="37273">MVPHLCVAKGKLLAWLCCSFIACNGLDFTKTISKDSTSDVCGRLQCYANNLPAGTRSILGIKVYDVTDGSVLLASVSGLPDCSADPATSLPMHLEVALKLGSHCDHGSFKCQLNYMNSEGEVDVEVSYIKPDQECNDPMRGWTLAFRGTARINQSVYDAYTTNQGNGQTVEPGCKQITSALPCTSHYGNNTILDNWSNVNQVAFIVYKNNTEVRRVVFDGRGTTNMNWFSQDRIETASWTDLKTETANVFSIDGWTYEKEFHHLRRRFFMNHAYDGCPGDFGWFVVLDKGTFSDCPWEDYPVYPVFKYSTGDRYTNWTIGNVDVADVFAVFVR</sequence>
<evidence type="ECO:0000256" key="1">
    <source>
        <dbReference type="SAM" id="SignalP"/>
    </source>
</evidence>
<feature type="chain" id="PRO_5044021986" evidence="1">
    <location>
        <begin position="26"/>
        <end position="333"/>
    </location>
</feature>
<evidence type="ECO:0000313" key="3">
    <source>
        <dbReference type="Proteomes" id="UP001497497"/>
    </source>
</evidence>
<dbReference type="Proteomes" id="UP001497497">
    <property type="component" value="Unassembled WGS sequence"/>
</dbReference>
<dbReference type="EMBL" id="CAXITT010000197">
    <property type="protein sequence ID" value="CAL1535285.1"/>
    <property type="molecule type" value="Genomic_DNA"/>
</dbReference>
<dbReference type="AlphaFoldDB" id="A0AAV2HP72"/>
<feature type="signal peptide" evidence="1">
    <location>
        <begin position="1"/>
        <end position="25"/>
    </location>
</feature>
<evidence type="ECO:0000313" key="2">
    <source>
        <dbReference type="EMBL" id="CAL1535285.1"/>
    </source>
</evidence>
<reference evidence="2 3" key="1">
    <citation type="submission" date="2024-04" db="EMBL/GenBank/DDBJ databases">
        <authorList>
            <consortium name="Genoscope - CEA"/>
            <person name="William W."/>
        </authorList>
    </citation>
    <scope>NUCLEOTIDE SEQUENCE [LARGE SCALE GENOMIC DNA]</scope>
</reference>